<dbReference type="EMBL" id="BSTX01000003">
    <property type="protein sequence ID" value="GLZ79435.1"/>
    <property type="molecule type" value="Genomic_DNA"/>
</dbReference>
<evidence type="ECO:0008006" key="4">
    <source>
        <dbReference type="Google" id="ProtNLM"/>
    </source>
</evidence>
<dbReference type="RefSeq" id="WP_285664588.1">
    <property type="nucleotide sequence ID" value="NZ_BSTX01000003.1"/>
</dbReference>
<keyword evidence="1" id="KW-0812">Transmembrane</keyword>
<feature type="transmembrane region" description="Helical" evidence="1">
    <location>
        <begin position="165"/>
        <end position="188"/>
    </location>
</feature>
<keyword evidence="3" id="KW-1185">Reference proteome</keyword>
<evidence type="ECO:0000256" key="1">
    <source>
        <dbReference type="SAM" id="Phobius"/>
    </source>
</evidence>
<comment type="caution">
    <text evidence="2">The sequence shown here is derived from an EMBL/GenBank/DDBJ whole genome shotgun (WGS) entry which is preliminary data.</text>
</comment>
<dbReference type="AlphaFoldDB" id="A0A9W6SM30"/>
<evidence type="ECO:0000313" key="3">
    <source>
        <dbReference type="Proteomes" id="UP001165079"/>
    </source>
</evidence>
<gene>
    <name evidence="2" type="ORF">Afil01_42420</name>
</gene>
<feature type="transmembrane region" description="Helical" evidence="1">
    <location>
        <begin position="50"/>
        <end position="66"/>
    </location>
</feature>
<proteinExistence type="predicted"/>
<dbReference type="Proteomes" id="UP001165079">
    <property type="component" value="Unassembled WGS sequence"/>
</dbReference>
<reference evidence="2" key="1">
    <citation type="submission" date="2023-03" db="EMBL/GenBank/DDBJ databases">
        <title>Actinorhabdospora filicis NBRC 111898.</title>
        <authorList>
            <person name="Ichikawa N."/>
            <person name="Sato H."/>
            <person name="Tonouchi N."/>
        </authorList>
    </citation>
    <scope>NUCLEOTIDE SEQUENCE</scope>
    <source>
        <strain evidence="2">NBRC 111898</strain>
    </source>
</reference>
<feature type="transmembrane region" description="Helical" evidence="1">
    <location>
        <begin position="12"/>
        <end position="30"/>
    </location>
</feature>
<evidence type="ECO:0000313" key="2">
    <source>
        <dbReference type="EMBL" id="GLZ79435.1"/>
    </source>
</evidence>
<sequence length="210" mass="23334">MEAQAQVTRALWRLAVAFMALFGVWNTIYYSFAGESFIDWEGLRELSQSGSALAGVVYIGLALTLDRPERVSSWLRGAMAVLMLLIAVTSMTLMDPQLYETGFLFEHLITPLAVVLDFLLVGRGQFRTRWWEPLTWTVFPLLYLVFFLVADVQSYRGFLNPDDPYFLAVVGGFLAGVLAVGFALFALARVVGRAFSDSRAVSGRFPPVTG</sequence>
<keyword evidence="1" id="KW-0472">Membrane</keyword>
<protein>
    <recommendedName>
        <fullName evidence="4">FAR-17a/AIG1-like protein</fullName>
    </recommendedName>
</protein>
<organism evidence="2 3">
    <name type="scientific">Actinorhabdospora filicis</name>
    <dbReference type="NCBI Taxonomy" id="1785913"/>
    <lineage>
        <taxon>Bacteria</taxon>
        <taxon>Bacillati</taxon>
        <taxon>Actinomycetota</taxon>
        <taxon>Actinomycetes</taxon>
        <taxon>Micromonosporales</taxon>
        <taxon>Micromonosporaceae</taxon>
        <taxon>Actinorhabdospora</taxon>
    </lineage>
</organism>
<keyword evidence="1" id="KW-1133">Transmembrane helix</keyword>
<name>A0A9W6SM30_9ACTN</name>
<feature type="transmembrane region" description="Helical" evidence="1">
    <location>
        <begin position="134"/>
        <end position="153"/>
    </location>
</feature>
<accession>A0A9W6SM30</accession>
<feature type="transmembrane region" description="Helical" evidence="1">
    <location>
        <begin position="103"/>
        <end position="122"/>
    </location>
</feature>
<feature type="transmembrane region" description="Helical" evidence="1">
    <location>
        <begin position="73"/>
        <end position="91"/>
    </location>
</feature>